<dbReference type="Proteomes" id="UP001648503">
    <property type="component" value="Unassembled WGS sequence"/>
</dbReference>
<proteinExistence type="predicted"/>
<gene>
    <name evidence="2" type="ORF">BASA50_000126</name>
</gene>
<dbReference type="InterPro" id="IPR000073">
    <property type="entry name" value="AB_hydrolase_1"/>
</dbReference>
<dbReference type="PANTHER" id="PTHR43433">
    <property type="entry name" value="HYDROLASE, ALPHA/BETA FOLD FAMILY PROTEIN"/>
    <property type="match status" value="1"/>
</dbReference>
<evidence type="ECO:0000259" key="1">
    <source>
        <dbReference type="Pfam" id="PF00561"/>
    </source>
</evidence>
<dbReference type="PANTHER" id="PTHR43433:SF5">
    <property type="entry name" value="AB HYDROLASE-1 DOMAIN-CONTAINING PROTEIN"/>
    <property type="match status" value="1"/>
</dbReference>
<dbReference type="EMBL" id="JAFCIX010000569">
    <property type="protein sequence ID" value="KAH6587079.1"/>
    <property type="molecule type" value="Genomic_DNA"/>
</dbReference>
<sequence>MPKVTVDTTGTVPVEIYYEVHGSGPHKILFVNGMSSVAHLWDLQIDYFLKFPEFSMCIFDNRGSGLSSAPIGRYTTTLMAKDAFALLEHLGWHKDIHIVALSMGGMIAQELAYMLGDTIQSMCLVSTFCKFNGVPAQLTSLTGMLKRITPHLPTMETYTCVMVDMLFPKAWLDEPCTRDSTYATNREYANKFFNDRLSESGFQSHAGRAGQHAAVLSHFFDERLSLLRKHKFSILIISGDQDQVVRQPVSSEYLAERLNARLEIYPGGGHALRFQDPDWHNRHVHDNIKAGLLIAQTSQPPDDLIKLASS</sequence>
<dbReference type="Gene3D" id="3.40.50.1820">
    <property type="entry name" value="alpha/beta hydrolase"/>
    <property type="match status" value="1"/>
</dbReference>
<dbReference type="Pfam" id="PF00561">
    <property type="entry name" value="Abhydrolase_1"/>
    <property type="match status" value="1"/>
</dbReference>
<keyword evidence="3" id="KW-1185">Reference proteome</keyword>
<evidence type="ECO:0000313" key="3">
    <source>
        <dbReference type="Proteomes" id="UP001648503"/>
    </source>
</evidence>
<dbReference type="InterPro" id="IPR029058">
    <property type="entry name" value="AB_hydrolase_fold"/>
</dbReference>
<dbReference type="InterPro" id="IPR050471">
    <property type="entry name" value="AB_hydrolase"/>
</dbReference>
<feature type="domain" description="AB hydrolase-1" evidence="1">
    <location>
        <begin position="28"/>
        <end position="275"/>
    </location>
</feature>
<comment type="caution">
    <text evidence="2">The sequence shown here is derived from an EMBL/GenBank/DDBJ whole genome shotgun (WGS) entry which is preliminary data.</text>
</comment>
<reference evidence="2 3" key="1">
    <citation type="submission" date="2021-02" db="EMBL/GenBank/DDBJ databases">
        <title>Variation within the Batrachochytrium salamandrivorans European outbreak.</title>
        <authorList>
            <person name="Kelly M."/>
            <person name="Pasmans F."/>
            <person name="Shea T.P."/>
            <person name="Munoz J.F."/>
            <person name="Carranza S."/>
            <person name="Cuomo C.A."/>
            <person name="Martel A."/>
        </authorList>
    </citation>
    <scope>NUCLEOTIDE SEQUENCE [LARGE SCALE GENOMIC DNA]</scope>
    <source>
        <strain evidence="2 3">AMFP18/2</strain>
    </source>
</reference>
<dbReference type="SUPFAM" id="SSF53474">
    <property type="entry name" value="alpha/beta-Hydrolases"/>
    <property type="match status" value="1"/>
</dbReference>
<organism evidence="2 3">
    <name type="scientific">Batrachochytrium salamandrivorans</name>
    <dbReference type="NCBI Taxonomy" id="1357716"/>
    <lineage>
        <taxon>Eukaryota</taxon>
        <taxon>Fungi</taxon>
        <taxon>Fungi incertae sedis</taxon>
        <taxon>Chytridiomycota</taxon>
        <taxon>Chytridiomycota incertae sedis</taxon>
        <taxon>Chytridiomycetes</taxon>
        <taxon>Rhizophydiales</taxon>
        <taxon>Rhizophydiales incertae sedis</taxon>
        <taxon>Batrachochytrium</taxon>
    </lineage>
</organism>
<protein>
    <recommendedName>
        <fullName evidence="1">AB hydrolase-1 domain-containing protein</fullName>
    </recommendedName>
</protein>
<name>A0ABQ8EVA9_9FUNG</name>
<accession>A0ABQ8EVA9</accession>
<evidence type="ECO:0000313" key="2">
    <source>
        <dbReference type="EMBL" id="KAH6587079.1"/>
    </source>
</evidence>